<feature type="domain" description="FAD-binding FR-type" evidence="8">
    <location>
        <begin position="941"/>
        <end position="1067"/>
    </location>
</feature>
<dbReference type="Gene3D" id="3.40.50.80">
    <property type="entry name" value="Nucleotide-binding domain of ferredoxin-NADP reductase (FNR) module"/>
    <property type="match status" value="1"/>
</dbReference>
<gene>
    <name evidence="9" type="ORF">TCIL3000_10_2980</name>
</gene>
<evidence type="ECO:0000256" key="2">
    <source>
        <dbReference type="ARBA" id="ARBA00022630"/>
    </source>
</evidence>
<dbReference type="PANTHER" id="PTHR43400">
    <property type="entry name" value="FUMARATE REDUCTASE"/>
    <property type="match status" value="1"/>
</dbReference>
<dbReference type="VEuPathDB" id="TriTrypDB:TcIL3000_10_2980"/>
<dbReference type="InterPro" id="IPR010960">
    <property type="entry name" value="Flavocytochrome_c"/>
</dbReference>
<evidence type="ECO:0000256" key="3">
    <source>
        <dbReference type="ARBA" id="ARBA00022827"/>
    </source>
</evidence>
<dbReference type="InterPro" id="IPR003953">
    <property type="entry name" value="FAD-dep_OxRdtase_2_FAD-bd"/>
</dbReference>
<dbReference type="EMBL" id="HE575323">
    <property type="protein sequence ID" value="CCC93537.1"/>
    <property type="molecule type" value="Genomic_DNA"/>
</dbReference>
<dbReference type="Gene3D" id="3.10.520.10">
    <property type="entry name" value="ApbE-like domains"/>
    <property type="match status" value="1"/>
</dbReference>
<dbReference type="FunFam" id="3.90.700.10:FF:000007">
    <property type="entry name" value="NADH-dependent fumarate reductase"/>
    <property type="match status" value="1"/>
</dbReference>
<name>G0UVX1_TRYCI</name>
<dbReference type="SUPFAM" id="SSF63380">
    <property type="entry name" value="Riboflavin synthase domain-like"/>
    <property type="match status" value="1"/>
</dbReference>
<keyword evidence="4" id="KW-0560">Oxidoreductase</keyword>
<dbReference type="PRINTS" id="PR00406">
    <property type="entry name" value="CYTB5RDTASE"/>
</dbReference>
<dbReference type="InterPro" id="IPR008333">
    <property type="entry name" value="Cbr1-like_FAD-bd_dom"/>
</dbReference>
<dbReference type="InterPro" id="IPR003374">
    <property type="entry name" value="ApbE-like_sf"/>
</dbReference>
<dbReference type="Gene3D" id="2.40.30.10">
    <property type="entry name" value="Translation factors"/>
    <property type="match status" value="1"/>
</dbReference>
<evidence type="ECO:0000259" key="8">
    <source>
        <dbReference type="PROSITE" id="PS51384"/>
    </source>
</evidence>
<evidence type="ECO:0000256" key="6">
    <source>
        <dbReference type="ARBA" id="ARBA00067004"/>
    </source>
</evidence>
<dbReference type="NCBIfam" id="TIGR01813">
    <property type="entry name" value="flavo_cyto_c"/>
    <property type="match status" value="1"/>
</dbReference>
<dbReference type="PANTHER" id="PTHR43400:SF7">
    <property type="entry name" value="FAD-DEPENDENT OXIDOREDUCTASE 2 FAD BINDING DOMAIN-CONTAINING PROTEIN"/>
    <property type="match status" value="1"/>
</dbReference>
<keyword evidence="2" id="KW-0285">Flavoprotein</keyword>
<dbReference type="InterPro" id="IPR024932">
    <property type="entry name" value="ApbE"/>
</dbReference>
<evidence type="ECO:0000256" key="4">
    <source>
        <dbReference type="ARBA" id="ARBA00023002"/>
    </source>
</evidence>
<dbReference type="Pfam" id="PF00175">
    <property type="entry name" value="NAD_binding_1"/>
    <property type="match status" value="1"/>
</dbReference>
<dbReference type="GO" id="GO:0010181">
    <property type="term" value="F:FMN binding"/>
    <property type="evidence" value="ECO:0007669"/>
    <property type="project" value="InterPro"/>
</dbReference>
<keyword evidence="3" id="KW-0274">FAD</keyword>
<dbReference type="SUPFAM" id="SSF56425">
    <property type="entry name" value="Succinate dehydrogenase/fumarate reductase flavoprotein, catalytic domain"/>
    <property type="match status" value="1"/>
</dbReference>
<dbReference type="GO" id="GO:0016156">
    <property type="term" value="F:fumarate reductase (NADH) activity"/>
    <property type="evidence" value="ECO:0007669"/>
    <property type="project" value="UniProtKB-EC"/>
</dbReference>
<dbReference type="AlphaFoldDB" id="G0UVX1"/>
<dbReference type="Gene3D" id="3.90.700.10">
    <property type="entry name" value="Succinate dehydrogenase/fumarate reductase flavoprotein, catalytic domain"/>
    <property type="match status" value="1"/>
</dbReference>
<evidence type="ECO:0000256" key="5">
    <source>
        <dbReference type="ARBA" id="ARBA00050832"/>
    </source>
</evidence>
<organism evidence="9">
    <name type="scientific">Trypanosoma congolense (strain IL3000)</name>
    <dbReference type="NCBI Taxonomy" id="1068625"/>
    <lineage>
        <taxon>Eukaryota</taxon>
        <taxon>Discoba</taxon>
        <taxon>Euglenozoa</taxon>
        <taxon>Kinetoplastea</taxon>
        <taxon>Metakinetoplastina</taxon>
        <taxon>Trypanosomatida</taxon>
        <taxon>Trypanosomatidae</taxon>
        <taxon>Trypanosoma</taxon>
        <taxon>Nannomonas</taxon>
    </lineage>
</organism>
<dbReference type="SUPFAM" id="SSF143631">
    <property type="entry name" value="ApbE-like"/>
    <property type="match status" value="1"/>
</dbReference>
<dbReference type="InterPro" id="IPR036188">
    <property type="entry name" value="FAD/NAD-bd_sf"/>
</dbReference>
<dbReference type="InterPro" id="IPR001433">
    <property type="entry name" value="OxRdtase_FAD/NAD-bd"/>
</dbReference>
<sequence length="1215" mass="132624">MLSTKRLFSPAAALGGTRASRDVATMYHECVVRRACLRHCRQATANSVMLYQQRFETSGSDGISAASVVITNPEEAIKRRDRMARDLLSTNTGLGQEMPSAINLCGLEHTVPYKLCVVTCNPKAATELEPKAEAILREAFQMVNNHLNSFNPNSEVSQLNALPVGVKHQMSEHLHKVMECALHVYNSTGADFDPATAPIVSRLRQAVRNPDIVSDLTLSEKEVEHFSLPRSFELNLEEGTITRKHEEARLDLGGLNKGYTVDYVVNNLRAAGMENVLFEWGGDVRVSGRNIKGHQWVVALARPPSVEEVLYRARENEVSTHDNEESTPLLHVVELDNEALCTSGDYENIIYHPVHGVVGNIFDWRWRRLLSPEEGALAQVSVKCYSAMYADALATACLIKRDPVRVRYLLENWRYLRNRVTNYFAYTRQGERLAHMHEIAQETRELREERIAGSIPSRVVIVGGGLAGLSAAIEAASCGAQVILMEKEQKLGGNSAKATSGINGWGTRAQAESDVMDGGKYFERDTFLSGSGGSTDPALVKMLSVKSGDAIGWLTSLGVPLTVLSQLGGHSYKRTHRAPDKADGTPVPIGYTIMKILEDHIRKNLRNNVTIMTEVAVKGLMHETSTTPGGATEVRVTGVTYTTADDGFCRLLELRADSVILATGGFSNDREPNSLLQEYAPQLSSFPTTNGPWATGDGVKLAQALGAKLVDMDKVQLHPTGLIDPKEPSNRTKILGPEALRGSGGILLNKQGRRFVNELDLRSVVSKAINAQKNEYPESDGCFFAYCVLNEEASKLFGVNALDFYGKRLGLFQRVESVEELAHLIGCDEAVLRDTLDNYEKCSSTKTTCPLTGKMVFPCALGAQGPYNVAFVTPSIHYTMGGCLISPAAEILREHKGLNVLEDYRPIRGLFGAGEVTGGVHGGNRLGGNSLLECVVFGKIAGDRAATILQRRDAALSKTSWTSVVVRESRSGEQFGVGSRVLRFNLPGALQRTGLSLGEFVAIRGEWDGQQLIGYYSPITLPDDLGTISLLVRADKGTLKEWISALRPGDSVEVKACGGLRIDLDPVKKHLLFKGTPVIRLGLISAGTGIAPMLQVIRAALSKPYVDNVESIRLIYAAEEYDTLTYRSILERFTQQYPDKFACDFVLNNPPEGWTGGVGFVDKKSLQKVLQPPSSEPLIAICGPPPMQRDVTNELLGMGYNKELVHTVDGGSGSV</sequence>
<dbReference type="InterPro" id="IPR017927">
    <property type="entry name" value="FAD-bd_FR_type"/>
</dbReference>
<dbReference type="InterPro" id="IPR050315">
    <property type="entry name" value="FAD-oxidoreductase_2"/>
</dbReference>
<dbReference type="PROSITE" id="PS51384">
    <property type="entry name" value="FAD_FR"/>
    <property type="match status" value="1"/>
</dbReference>
<dbReference type="Pfam" id="PF00970">
    <property type="entry name" value="FAD_binding_6"/>
    <property type="match status" value="1"/>
</dbReference>
<accession>G0UVX1</accession>
<dbReference type="FunFam" id="3.40.50.80:FF:000021">
    <property type="entry name" value="Cytochrome b5 reductase 4"/>
    <property type="match status" value="1"/>
</dbReference>
<dbReference type="SUPFAM" id="SSF52343">
    <property type="entry name" value="Ferredoxin reductase-like, C-terminal NADP-linked domain"/>
    <property type="match status" value="1"/>
</dbReference>
<dbReference type="InterPro" id="IPR027477">
    <property type="entry name" value="Succ_DH/fumarate_Rdtase_cat_sf"/>
</dbReference>
<dbReference type="InterPro" id="IPR039261">
    <property type="entry name" value="FNR_nucleotide-bd"/>
</dbReference>
<dbReference type="Gene3D" id="3.50.50.60">
    <property type="entry name" value="FAD/NAD(P)-binding domain"/>
    <property type="match status" value="1"/>
</dbReference>
<protein>
    <recommendedName>
        <fullName evidence="6">fumarate reductase (NADH)</fullName>
        <ecNumber evidence="6">1.3.1.6</ecNumber>
    </recommendedName>
    <alternativeName>
        <fullName evidence="7">NADH-dependent fumarate reductase</fullName>
    </alternativeName>
</protein>
<proteinExistence type="predicted"/>
<dbReference type="Pfam" id="PF02424">
    <property type="entry name" value="ApbE"/>
    <property type="match status" value="1"/>
</dbReference>
<evidence type="ECO:0000313" key="9">
    <source>
        <dbReference type="EMBL" id="CCC93537.1"/>
    </source>
</evidence>
<dbReference type="CDD" id="cd06183">
    <property type="entry name" value="cyt_b5_reduct_like"/>
    <property type="match status" value="1"/>
</dbReference>
<dbReference type="EC" id="1.3.1.6" evidence="6"/>
<dbReference type="SUPFAM" id="SSF51905">
    <property type="entry name" value="FAD/NAD(P)-binding domain"/>
    <property type="match status" value="1"/>
</dbReference>
<comment type="cofactor">
    <cofactor evidence="1">
        <name>FAD</name>
        <dbReference type="ChEBI" id="CHEBI:57692"/>
    </cofactor>
</comment>
<reference evidence="9" key="1">
    <citation type="journal article" date="2012" name="Proc. Natl. Acad. Sci. U.S.A.">
        <title>Antigenic diversity is generated by distinct evolutionary mechanisms in African trypanosome species.</title>
        <authorList>
            <person name="Jackson A.P."/>
            <person name="Berry A."/>
            <person name="Aslett M."/>
            <person name="Allison H.C."/>
            <person name="Burton P."/>
            <person name="Vavrova-Anderson J."/>
            <person name="Brown R."/>
            <person name="Browne H."/>
            <person name="Corton N."/>
            <person name="Hauser H."/>
            <person name="Gamble J."/>
            <person name="Gilderthorp R."/>
            <person name="Marcello L."/>
            <person name="McQuillan J."/>
            <person name="Otto T.D."/>
            <person name="Quail M.A."/>
            <person name="Sanders M.J."/>
            <person name="van Tonder A."/>
            <person name="Ginger M.L."/>
            <person name="Field M.C."/>
            <person name="Barry J.D."/>
            <person name="Hertz-Fowler C."/>
            <person name="Berriman M."/>
        </authorList>
    </citation>
    <scope>NUCLEOTIDE SEQUENCE</scope>
    <source>
        <strain evidence="9">IL3000</strain>
    </source>
</reference>
<dbReference type="Pfam" id="PF00890">
    <property type="entry name" value="FAD_binding_2"/>
    <property type="match status" value="1"/>
</dbReference>
<dbReference type="InterPro" id="IPR017938">
    <property type="entry name" value="Riboflavin_synthase-like_b-brl"/>
</dbReference>
<comment type="catalytic activity">
    <reaction evidence="5">
        <text>succinate + NAD(+) = fumarate + NADH + H(+)</text>
        <dbReference type="Rhea" id="RHEA:18281"/>
        <dbReference type="ChEBI" id="CHEBI:15378"/>
        <dbReference type="ChEBI" id="CHEBI:29806"/>
        <dbReference type="ChEBI" id="CHEBI:30031"/>
        <dbReference type="ChEBI" id="CHEBI:57540"/>
        <dbReference type="ChEBI" id="CHEBI:57945"/>
        <dbReference type="EC" id="1.3.1.6"/>
    </reaction>
</comment>
<evidence type="ECO:0000256" key="1">
    <source>
        <dbReference type="ARBA" id="ARBA00001974"/>
    </source>
</evidence>
<evidence type="ECO:0000256" key="7">
    <source>
        <dbReference type="ARBA" id="ARBA00077246"/>
    </source>
</evidence>